<dbReference type="Proteomes" id="UP000287651">
    <property type="component" value="Unassembled WGS sequence"/>
</dbReference>
<reference evidence="1 2" key="1">
    <citation type="journal article" date="2014" name="Agronomy (Basel)">
        <title>A Draft Genome Sequence for Ensete ventricosum, the Drought-Tolerant Tree Against Hunger.</title>
        <authorList>
            <person name="Harrison J."/>
            <person name="Moore K.A."/>
            <person name="Paszkiewicz K."/>
            <person name="Jones T."/>
            <person name="Grant M."/>
            <person name="Ambacheew D."/>
            <person name="Muzemil S."/>
            <person name="Studholme D.J."/>
        </authorList>
    </citation>
    <scope>NUCLEOTIDE SEQUENCE [LARGE SCALE GENOMIC DNA]</scope>
</reference>
<gene>
    <name evidence="1" type="ORF">B296_00051532</name>
</gene>
<accession>A0A426Y224</accession>
<organism evidence="1 2">
    <name type="scientific">Ensete ventricosum</name>
    <name type="common">Abyssinian banana</name>
    <name type="synonym">Musa ensete</name>
    <dbReference type="NCBI Taxonomy" id="4639"/>
    <lineage>
        <taxon>Eukaryota</taxon>
        <taxon>Viridiplantae</taxon>
        <taxon>Streptophyta</taxon>
        <taxon>Embryophyta</taxon>
        <taxon>Tracheophyta</taxon>
        <taxon>Spermatophyta</taxon>
        <taxon>Magnoliopsida</taxon>
        <taxon>Liliopsida</taxon>
        <taxon>Zingiberales</taxon>
        <taxon>Musaceae</taxon>
        <taxon>Ensete</taxon>
    </lineage>
</organism>
<evidence type="ECO:0008006" key="3">
    <source>
        <dbReference type="Google" id="ProtNLM"/>
    </source>
</evidence>
<protein>
    <recommendedName>
        <fullName evidence="3">MADS-box domain-containing protein</fullName>
    </recommendedName>
</protein>
<comment type="caution">
    <text evidence="1">The sequence shown here is derived from an EMBL/GenBank/DDBJ whole genome shotgun (WGS) entry which is preliminary data.</text>
</comment>
<evidence type="ECO:0000313" key="2">
    <source>
        <dbReference type="Proteomes" id="UP000287651"/>
    </source>
</evidence>
<dbReference type="EMBL" id="AMZH03015586">
    <property type="protein sequence ID" value="RRT45815.1"/>
    <property type="molecule type" value="Genomic_DNA"/>
</dbReference>
<evidence type="ECO:0000313" key="1">
    <source>
        <dbReference type="EMBL" id="RRT45815.1"/>
    </source>
</evidence>
<name>A0A426Y224_ENSVE</name>
<sequence length="58" mass="6820">MDLQNDNMYLRSKITENERAQQQINMLPSTSDYEILTPFDSRNFLQVLQPGQDYSHPS</sequence>
<dbReference type="AlphaFoldDB" id="A0A426Y224"/>
<proteinExistence type="predicted"/>